<dbReference type="SUPFAM" id="SSF57362">
    <property type="entry name" value="BPTI-like"/>
    <property type="match status" value="2"/>
</dbReference>
<feature type="domain" description="BPTI/Kunitz inhibitor" evidence="4">
    <location>
        <begin position="1027"/>
        <end position="1077"/>
    </location>
</feature>
<dbReference type="EMBL" id="AMQN01002650">
    <property type="status" value="NOT_ANNOTATED_CDS"/>
    <property type="molecule type" value="Genomic_DNA"/>
</dbReference>
<feature type="signal peptide" evidence="3">
    <location>
        <begin position="1"/>
        <end position="22"/>
    </location>
</feature>
<evidence type="ECO:0000256" key="3">
    <source>
        <dbReference type="SAM" id="SignalP"/>
    </source>
</evidence>
<dbReference type="SMART" id="SM00473">
    <property type="entry name" value="PAN_AP"/>
    <property type="match status" value="4"/>
</dbReference>
<evidence type="ECO:0000313" key="7">
    <source>
        <dbReference type="EMBL" id="ELT93373.1"/>
    </source>
</evidence>
<dbReference type="InterPro" id="IPR014853">
    <property type="entry name" value="VWF/SSPO/ZAN-like_Cys-rich_dom"/>
</dbReference>
<dbReference type="PANTHER" id="PTHR11339:SF373">
    <property type="entry name" value="VWFD DOMAIN-CONTAINING PROTEIN"/>
    <property type="match status" value="1"/>
</dbReference>
<feature type="domain" description="Apple" evidence="5">
    <location>
        <begin position="251"/>
        <end position="330"/>
    </location>
</feature>
<dbReference type="EnsemblMetazoa" id="CapteT227572">
    <property type="protein sequence ID" value="CapteP227572"/>
    <property type="gene ID" value="CapteG227572"/>
</dbReference>
<dbReference type="CDD" id="cd19941">
    <property type="entry name" value="TIL"/>
    <property type="match status" value="1"/>
</dbReference>
<feature type="domain" description="VWFD" evidence="6">
    <location>
        <begin position="436"/>
        <end position="637"/>
    </location>
</feature>
<dbReference type="InterPro" id="IPR002223">
    <property type="entry name" value="Kunitz_BPTI"/>
</dbReference>
<dbReference type="InterPro" id="IPR050780">
    <property type="entry name" value="Mucin_vWF_Thrombospondin_sf"/>
</dbReference>
<reference evidence="9" key="1">
    <citation type="submission" date="2012-12" db="EMBL/GenBank/DDBJ databases">
        <authorList>
            <person name="Hellsten U."/>
            <person name="Grimwood J."/>
            <person name="Chapman J.A."/>
            <person name="Shapiro H."/>
            <person name="Aerts A."/>
            <person name="Otillar R.P."/>
            <person name="Terry A.Y."/>
            <person name="Boore J.L."/>
            <person name="Simakov O."/>
            <person name="Marletaz F."/>
            <person name="Cho S.-J."/>
            <person name="Edsinger-Gonzales E."/>
            <person name="Havlak P."/>
            <person name="Kuo D.-H."/>
            <person name="Larsson T."/>
            <person name="Lv J."/>
            <person name="Arendt D."/>
            <person name="Savage R."/>
            <person name="Osoegawa K."/>
            <person name="de Jong P."/>
            <person name="Lindberg D.R."/>
            <person name="Seaver E.C."/>
            <person name="Weisblat D.A."/>
            <person name="Putnam N.H."/>
            <person name="Grigoriev I.V."/>
            <person name="Rokhsar D.S."/>
        </authorList>
    </citation>
    <scope>NUCLEOTIDE SEQUENCE</scope>
    <source>
        <strain evidence="9">I ESC-2004</strain>
    </source>
</reference>
<dbReference type="SMART" id="SM00216">
    <property type="entry name" value="VWD"/>
    <property type="match status" value="1"/>
</dbReference>
<protein>
    <submittedName>
        <fullName evidence="7 8">Uncharacterized protein</fullName>
    </submittedName>
</protein>
<dbReference type="MEROPS" id="I02.958"/>
<sequence>MVVIKAVSFFAVLLAFTGSAGSQQCVWTKFEGKAIVGINDKFINNLDAKQCQDACKREETFKCRSIEIQKSRNNCFLSSANREHSLLVSDPDWDYYENSCSYEDQTIPHKDCPSVGPVFDFGVKSENVMKSYTVNSRDLCERACRKETEFVCKSYQTVIRGRCDLMSKNREEIMLVKIANAQYYELSCDGDIIRVDISITEGADCPRNIMYIDRMLVITTTFINALELNERIDMLQHPRHLTLIISYLNGCVGTWKSAYLDLSIGGNTMTTLHDKSVEECKTACEKEDRFTCRSFEYKPDGRYCSLQTVTSEDLGLIELQGYEYYERTGCFDEDPVTKFQPCDHGIWLGPVKDVGMLGYEERVLENTTSLGCKLECKNTTEFNCRSVMYIESEAKCILQDVTSEKVPLSGLDGYDYFELSGCDDNDQEDLRGNRPLQCKCSGYSHCLSFDSRPFTFMGTCKYTFARDKCQGGVPSGDPTWDVIVNRDRIFESHEGISVLRDIAINLYDHELKINIFQEGRILVNGDMLLGTPQVYRESVHLSWTATTVTLAVQGSIMLTLDKESSGLTIDVPEDLRETMCGLCGDADGSILNDRTVGPSKICMAVFSDAEIGSQASSVDEFGSSWTSALELDDPSCQAICENLPKETNCTEENQKMAKQYCADLTDLNGPFADCVNALGERKTAYIYDICIFDSCHVEDFQSSPCEQGAFMAEFCQRNYNITVRWREKTGCDMECGEGMEYRTCSSICLPTCSDPFATGCGDIEGCAEGCFCKPGLVFNGRDACHNSDHCGCYIPEQRVFVPVGTTYINEDCDRSCSCQTEGGDTICEEMQCRDNEECDSVQGLMQCVCPYPYVYEDDSCVASTNPCKSDTLLQCITCEGNDKESCLTRARHLTCTEYDPICSSEEIRDNRGQTIYYKAECKARDTCNKNSFGPNGQYCTQEAGHERCFNCDYGTELIHQCASNSSATCHLPKDQGTGSFNLSRYFYKPTVGRCVRFIYKGKGGNRNNYEDKMECEKECNIRAPALCFQNLARGNCNSETVRYYYNFEAEKCKSFVYTGCDGNTNNFASKAECNAVCKKTYFPDEE</sequence>
<feature type="chain" id="PRO_5008787019" evidence="3">
    <location>
        <begin position="23"/>
        <end position="1086"/>
    </location>
</feature>
<dbReference type="CDD" id="cd00109">
    <property type="entry name" value="Kunitz-type"/>
    <property type="match status" value="1"/>
</dbReference>
<dbReference type="PROSITE" id="PS50279">
    <property type="entry name" value="BPTI_KUNITZ_2"/>
    <property type="match status" value="2"/>
</dbReference>
<dbReference type="Proteomes" id="UP000014760">
    <property type="component" value="Unassembled WGS sequence"/>
</dbReference>
<feature type="domain" description="BPTI/Kunitz inhibitor" evidence="4">
    <location>
        <begin position="969"/>
        <end position="1019"/>
    </location>
</feature>
<feature type="domain" description="Apple" evidence="5">
    <location>
        <begin position="342"/>
        <end position="422"/>
    </location>
</feature>
<evidence type="ECO:0000259" key="4">
    <source>
        <dbReference type="PROSITE" id="PS50279"/>
    </source>
</evidence>
<evidence type="ECO:0000313" key="9">
    <source>
        <dbReference type="Proteomes" id="UP000014760"/>
    </source>
</evidence>
<reference evidence="7 9" key="2">
    <citation type="journal article" date="2013" name="Nature">
        <title>Insights into bilaterian evolution from three spiralian genomes.</title>
        <authorList>
            <person name="Simakov O."/>
            <person name="Marletaz F."/>
            <person name="Cho S.J."/>
            <person name="Edsinger-Gonzales E."/>
            <person name="Havlak P."/>
            <person name="Hellsten U."/>
            <person name="Kuo D.H."/>
            <person name="Larsson T."/>
            <person name="Lv J."/>
            <person name="Arendt D."/>
            <person name="Savage R."/>
            <person name="Osoegawa K."/>
            <person name="de Jong P."/>
            <person name="Grimwood J."/>
            <person name="Chapman J.A."/>
            <person name="Shapiro H."/>
            <person name="Aerts A."/>
            <person name="Otillar R.P."/>
            <person name="Terry A.Y."/>
            <person name="Boore J.L."/>
            <person name="Grigoriev I.V."/>
            <person name="Lindberg D.R."/>
            <person name="Seaver E.C."/>
            <person name="Weisblat D.A."/>
            <person name="Putnam N.H."/>
            <person name="Rokhsar D.S."/>
        </authorList>
    </citation>
    <scope>NUCLEOTIDE SEQUENCE</scope>
    <source>
        <strain evidence="7 9">I ESC-2004</strain>
    </source>
</reference>
<reference evidence="8" key="3">
    <citation type="submission" date="2015-06" db="UniProtKB">
        <authorList>
            <consortium name="EnsemblMetazoa"/>
        </authorList>
    </citation>
    <scope>IDENTIFICATION</scope>
</reference>
<keyword evidence="2" id="KW-0325">Glycoprotein</keyword>
<gene>
    <name evidence="7" type="ORF">CAPTEDRAFT_227572</name>
</gene>
<dbReference type="Pfam" id="PF12714">
    <property type="entry name" value="TILa"/>
    <property type="match status" value="1"/>
</dbReference>
<dbReference type="Pfam" id="PF00014">
    <property type="entry name" value="Kunitz_BPTI"/>
    <property type="match status" value="2"/>
</dbReference>
<dbReference type="GO" id="GO:0031012">
    <property type="term" value="C:extracellular matrix"/>
    <property type="evidence" value="ECO:0007669"/>
    <property type="project" value="TreeGrafter"/>
</dbReference>
<dbReference type="PROSITE" id="PS00280">
    <property type="entry name" value="BPTI_KUNITZ_1"/>
    <property type="match status" value="1"/>
</dbReference>
<dbReference type="AlphaFoldDB" id="R7THU4"/>
<dbReference type="PROSITE" id="PS51233">
    <property type="entry name" value="VWFD"/>
    <property type="match status" value="1"/>
</dbReference>
<dbReference type="EMBL" id="KB309773">
    <property type="protein sequence ID" value="ELT93373.1"/>
    <property type="molecule type" value="Genomic_DNA"/>
</dbReference>
<dbReference type="SUPFAM" id="SSF57567">
    <property type="entry name" value="Serine protease inhibitors"/>
    <property type="match status" value="1"/>
</dbReference>
<accession>R7THU4</accession>
<organism evidence="7">
    <name type="scientific">Capitella teleta</name>
    <name type="common">Polychaete worm</name>
    <dbReference type="NCBI Taxonomy" id="283909"/>
    <lineage>
        <taxon>Eukaryota</taxon>
        <taxon>Metazoa</taxon>
        <taxon>Spiralia</taxon>
        <taxon>Lophotrochozoa</taxon>
        <taxon>Annelida</taxon>
        <taxon>Polychaeta</taxon>
        <taxon>Sedentaria</taxon>
        <taxon>Scolecida</taxon>
        <taxon>Capitellidae</taxon>
        <taxon>Capitella</taxon>
    </lineage>
</organism>
<evidence type="ECO:0000259" key="5">
    <source>
        <dbReference type="PROSITE" id="PS50948"/>
    </source>
</evidence>
<dbReference type="Gene3D" id="2.10.25.10">
    <property type="entry name" value="Laminin"/>
    <property type="match status" value="1"/>
</dbReference>
<dbReference type="Pfam" id="PF00024">
    <property type="entry name" value="PAN_1"/>
    <property type="match status" value="3"/>
</dbReference>
<dbReference type="HOGENOM" id="CLU_285328_0_0_1"/>
<proteinExistence type="predicted"/>
<evidence type="ECO:0000313" key="8">
    <source>
        <dbReference type="EnsemblMetazoa" id="CapteP227572"/>
    </source>
</evidence>
<name>R7THU4_CAPTE</name>
<dbReference type="GO" id="GO:0005615">
    <property type="term" value="C:extracellular space"/>
    <property type="evidence" value="ECO:0007669"/>
    <property type="project" value="TreeGrafter"/>
</dbReference>
<dbReference type="PRINTS" id="PR00759">
    <property type="entry name" value="BASICPTASE"/>
</dbReference>
<dbReference type="STRING" id="283909.R7THU4"/>
<dbReference type="CDD" id="cd01099">
    <property type="entry name" value="PAN_AP_HGF"/>
    <property type="match status" value="2"/>
</dbReference>
<dbReference type="InterPro" id="IPR001846">
    <property type="entry name" value="VWF_type-D"/>
</dbReference>
<evidence type="ECO:0000256" key="2">
    <source>
        <dbReference type="ARBA" id="ARBA00023180"/>
    </source>
</evidence>
<dbReference type="OMA" id="MAASWIV"/>
<dbReference type="PANTHER" id="PTHR11339">
    <property type="entry name" value="EXTRACELLULAR MATRIX GLYCOPROTEIN RELATED"/>
    <property type="match status" value="1"/>
</dbReference>
<keyword evidence="9" id="KW-1185">Reference proteome</keyword>
<evidence type="ECO:0000259" key="6">
    <source>
        <dbReference type="PROSITE" id="PS51233"/>
    </source>
</evidence>
<feature type="domain" description="Apple" evidence="5">
    <location>
        <begin position="25"/>
        <end position="100"/>
    </location>
</feature>
<evidence type="ECO:0000256" key="1">
    <source>
        <dbReference type="ARBA" id="ARBA00023157"/>
    </source>
</evidence>
<dbReference type="SUPFAM" id="SSF57414">
    <property type="entry name" value="Hairpin loop containing domain-like"/>
    <property type="match status" value="4"/>
</dbReference>
<dbReference type="OrthoDB" id="4473401at2759"/>
<dbReference type="InterPro" id="IPR020901">
    <property type="entry name" value="Prtase_inh_Kunz-CS"/>
</dbReference>
<dbReference type="PROSITE" id="PS50948">
    <property type="entry name" value="PAN"/>
    <property type="match status" value="4"/>
</dbReference>
<dbReference type="Gene3D" id="4.10.410.10">
    <property type="entry name" value="Pancreatic trypsin inhibitor Kunitz domain"/>
    <property type="match status" value="2"/>
</dbReference>
<feature type="domain" description="Apple" evidence="5">
    <location>
        <begin position="112"/>
        <end position="188"/>
    </location>
</feature>
<dbReference type="InterPro" id="IPR036084">
    <property type="entry name" value="Ser_inhib-like_sf"/>
</dbReference>
<dbReference type="InterPro" id="IPR025615">
    <property type="entry name" value="TILa_dom"/>
</dbReference>
<dbReference type="GO" id="GO:0004867">
    <property type="term" value="F:serine-type endopeptidase inhibitor activity"/>
    <property type="evidence" value="ECO:0007669"/>
    <property type="project" value="InterPro"/>
</dbReference>
<dbReference type="InterPro" id="IPR036880">
    <property type="entry name" value="Kunitz_BPTI_sf"/>
</dbReference>
<dbReference type="InterPro" id="IPR003609">
    <property type="entry name" value="Pan_app"/>
</dbReference>
<dbReference type="Gene3D" id="3.50.4.10">
    <property type="entry name" value="Hepatocyte Growth Factor"/>
    <property type="match status" value="4"/>
</dbReference>
<dbReference type="InterPro" id="IPR002919">
    <property type="entry name" value="TIL_dom"/>
</dbReference>
<keyword evidence="1" id="KW-1015">Disulfide bond</keyword>
<dbReference type="Pfam" id="PF00094">
    <property type="entry name" value="VWD"/>
    <property type="match status" value="1"/>
</dbReference>
<dbReference type="SMART" id="SM00131">
    <property type="entry name" value="KU"/>
    <property type="match status" value="2"/>
</dbReference>
<keyword evidence="3" id="KW-0732">Signal</keyword>
<dbReference type="CDD" id="cd22593">
    <property type="entry name" value="Kunitz_conkunitzin"/>
    <property type="match status" value="1"/>
</dbReference>
<dbReference type="Pfam" id="PF01826">
    <property type="entry name" value="TIL"/>
    <property type="match status" value="1"/>
</dbReference>
<dbReference type="SMART" id="SM00832">
    <property type="entry name" value="C8"/>
    <property type="match status" value="1"/>
</dbReference>